<evidence type="ECO:0000256" key="1">
    <source>
        <dbReference type="SAM" id="MobiDB-lite"/>
    </source>
</evidence>
<dbReference type="AlphaFoldDB" id="A0A8J8XMU9"/>
<dbReference type="EMBL" id="CM000145">
    <property type="protein sequence ID" value="EEE68214.1"/>
    <property type="molecule type" value="Genomic_DNA"/>
</dbReference>
<accession>A0A8J8XMU9</accession>
<sequence>MQRKRRDDDGEPAKRSMGRRCGGGGGGHGWQLGLYYCLVVACSCVVATQAQAHQAPRTDPVEGICYVLPHPIMF</sequence>
<name>A0A8J8XMU9_ORYSJ</name>
<reference evidence="2" key="2">
    <citation type="submission" date="2008-12" db="EMBL/GenBank/DDBJ databases">
        <title>Improved gene annotation of the rice (Oryza sativa) genomes.</title>
        <authorList>
            <person name="Wang J."/>
            <person name="Li R."/>
            <person name="Fan W."/>
            <person name="Huang Q."/>
            <person name="Zhang J."/>
            <person name="Zhou Y."/>
            <person name="Hu Y."/>
            <person name="Zi S."/>
            <person name="Li J."/>
            <person name="Ni P."/>
            <person name="Zheng H."/>
            <person name="Zhang Y."/>
            <person name="Zhao M."/>
            <person name="Hao Q."/>
            <person name="McDermott J."/>
            <person name="Samudrala R."/>
            <person name="Kristiansen K."/>
            <person name="Wong G.K.-S."/>
        </authorList>
    </citation>
    <scope>NUCLEOTIDE SEQUENCE</scope>
</reference>
<reference evidence="2" key="1">
    <citation type="journal article" date="2005" name="PLoS Biol.">
        <title>The genomes of Oryza sativa: a history of duplications.</title>
        <authorList>
            <person name="Yu J."/>
            <person name="Wang J."/>
            <person name="Lin W."/>
            <person name="Li S."/>
            <person name="Li H."/>
            <person name="Zhou J."/>
            <person name="Ni P."/>
            <person name="Dong W."/>
            <person name="Hu S."/>
            <person name="Zeng C."/>
            <person name="Zhang J."/>
            <person name="Zhang Y."/>
            <person name="Li R."/>
            <person name="Xu Z."/>
            <person name="Li S."/>
            <person name="Li X."/>
            <person name="Zheng H."/>
            <person name="Cong L."/>
            <person name="Lin L."/>
            <person name="Yin J."/>
            <person name="Geng J."/>
            <person name="Li G."/>
            <person name="Shi J."/>
            <person name="Liu J."/>
            <person name="Lv H."/>
            <person name="Li J."/>
            <person name="Wang J."/>
            <person name="Deng Y."/>
            <person name="Ran L."/>
            <person name="Shi X."/>
            <person name="Wang X."/>
            <person name="Wu Q."/>
            <person name="Li C."/>
            <person name="Ren X."/>
            <person name="Wang J."/>
            <person name="Wang X."/>
            <person name="Li D."/>
            <person name="Liu D."/>
            <person name="Zhang X."/>
            <person name="Ji Z."/>
            <person name="Zhao W."/>
            <person name="Sun Y."/>
            <person name="Zhang Z."/>
            <person name="Bao J."/>
            <person name="Han Y."/>
            <person name="Dong L."/>
            <person name="Ji J."/>
            <person name="Chen P."/>
            <person name="Wu S."/>
            <person name="Liu J."/>
            <person name="Xiao Y."/>
            <person name="Bu D."/>
            <person name="Tan J."/>
            <person name="Yang L."/>
            <person name="Ye C."/>
            <person name="Zhang J."/>
            <person name="Xu J."/>
            <person name="Zhou Y."/>
            <person name="Yu Y."/>
            <person name="Zhang B."/>
            <person name="Zhuang S."/>
            <person name="Wei H."/>
            <person name="Liu B."/>
            <person name="Lei M."/>
            <person name="Yu H."/>
            <person name="Li Y."/>
            <person name="Xu H."/>
            <person name="Wei S."/>
            <person name="He X."/>
            <person name="Fang L."/>
            <person name="Zhang Z."/>
            <person name="Zhang Y."/>
            <person name="Huang X."/>
            <person name="Su Z."/>
            <person name="Tong W."/>
            <person name="Li J."/>
            <person name="Tong Z."/>
            <person name="Li S."/>
            <person name="Ye J."/>
            <person name="Wang L."/>
            <person name="Fang L."/>
            <person name="Lei T."/>
            <person name="Chen C."/>
            <person name="Chen H."/>
            <person name="Xu Z."/>
            <person name="Li H."/>
            <person name="Huang H."/>
            <person name="Zhang F."/>
            <person name="Xu H."/>
            <person name="Li N."/>
            <person name="Zhao C."/>
            <person name="Li S."/>
            <person name="Dong L."/>
            <person name="Huang Y."/>
            <person name="Li L."/>
            <person name="Xi Y."/>
            <person name="Qi Q."/>
            <person name="Li W."/>
            <person name="Zhang B."/>
            <person name="Hu W."/>
            <person name="Zhang Y."/>
            <person name="Tian X."/>
            <person name="Jiao Y."/>
            <person name="Liang X."/>
            <person name="Jin J."/>
            <person name="Gao L."/>
            <person name="Zheng W."/>
            <person name="Hao B."/>
            <person name="Liu S."/>
            <person name="Wang W."/>
            <person name="Yuan L."/>
            <person name="Cao M."/>
            <person name="McDermott J."/>
            <person name="Samudrala R."/>
            <person name="Wang J."/>
            <person name="Wong G.K."/>
            <person name="Yang H."/>
        </authorList>
    </citation>
    <scope>NUCLEOTIDE SEQUENCE [LARGE SCALE GENOMIC DNA]</scope>
</reference>
<dbReference type="HOGENOM" id="CLU_2691810_0_0_1"/>
<gene>
    <name evidence="2" type="ORF">OsJ_26386</name>
</gene>
<dbReference type="Proteomes" id="UP000007752">
    <property type="component" value="Chromosome 8"/>
</dbReference>
<evidence type="ECO:0000313" key="2">
    <source>
        <dbReference type="EMBL" id="EEE68214.1"/>
    </source>
</evidence>
<proteinExistence type="predicted"/>
<protein>
    <submittedName>
        <fullName evidence="2">Uncharacterized protein</fullName>
    </submittedName>
</protein>
<dbReference type="Gramene" id="Os08t0202300-01">
    <property type="protein sequence ID" value="Os08t0202300-01"/>
    <property type="gene ID" value="Os08g0202300"/>
</dbReference>
<organism evidence="2">
    <name type="scientific">Oryza sativa subsp. japonica</name>
    <name type="common">Rice</name>
    <dbReference type="NCBI Taxonomy" id="39947"/>
    <lineage>
        <taxon>Eukaryota</taxon>
        <taxon>Viridiplantae</taxon>
        <taxon>Streptophyta</taxon>
        <taxon>Embryophyta</taxon>
        <taxon>Tracheophyta</taxon>
        <taxon>Spermatophyta</taxon>
        <taxon>Magnoliopsida</taxon>
        <taxon>Liliopsida</taxon>
        <taxon>Poales</taxon>
        <taxon>Poaceae</taxon>
        <taxon>BOP clade</taxon>
        <taxon>Oryzoideae</taxon>
        <taxon>Oryzeae</taxon>
        <taxon>Oryzinae</taxon>
        <taxon>Oryza</taxon>
        <taxon>Oryza sativa</taxon>
    </lineage>
</organism>
<feature type="region of interest" description="Disordered" evidence="1">
    <location>
        <begin position="1"/>
        <end position="26"/>
    </location>
</feature>
<feature type="compositionally biased region" description="Basic and acidic residues" evidence="1">
    <location>
        <begin position="1"/>
        <end position="14"/>
    </location>
</feature>